<evidence type="ECO:0000313" key="19">
    <source>
        <dbReference type="EMBL" id="POM83833.1"/>
    </source>
</evidence>
<dbReference type="Pfam" id="PF05915">
    <property type="entry name" value="TMEM_230_134"/>
    <property type="match status" value="1"/>
</dbReference>
<evidence type="ECO:0000256" key="3">
    <source>
        <dbReference type="ARBA" id="ARBA00004234"/>
    </source>
</evidence>
<reference evidence="19 20" key="1">
    <citation type="submission" date="2014-04" db="EMBL/GenBank/DDBJ databases">
        <title>Comparative Genomics of Cryptosporidium Species.</title>
        <authorList>
            <person name="Silva J.C."/>
            <person name="Su Q."/>
            <person name="Chalmers R."/>
            <person name="Chibucos M.C."/>
            <person name="Elwin K."/>
            <person name="Godinez A."/>
            <person name="Guo F."/>
            <person name="Huynh K."/>
            <person name="Orvis J."/>
            <person name="Ott S."/>
            <person name="Sadzewicz L."/>
            <person name="Sengamalay N."/>
            <person name="Shetty A."/>
            <person name="Sun M."/>
            <person name="Tallon L."/>
            <person name="Xiao L."/>
            <person name="Zhang H."/>
            <person name="Fraser C.M."/>
            <person name="Zhu G."/>
            <person name="Kissinger J."/>
            <person name="Widmer G."/>
        </authorList>
    </citation>
    <scope>NUCLEOTIDE SEQUENCE [LARGE SCALE GENOMIC DNA]</scope>
    <source>
        <strain evidence="19 20">UKMEL1</strain>
    </source>
</reference>
<dbReference type="GO" id="GO:0005769">
    <property type="term" value="C:early endosome"/>
    <property type="evidence" value="ECO:0007669"/>
    <property type="project" value="UniProtKB-SubCell"/>
</dbReference>
<dbReference type="VEuPathDB" id="CryptoDB:CmeUKMEL1_09370"/>
<evidence type="ECO:0000256" key="1">
    <source>
        <dbReference type="ARBA" id="ARBA00004141"/>
    </source>
</evidence>
<evidence type="ECO:0000256" key="10">
    <source>
        <dbReference type="ARBA" id="ARBA00022753"/>
    </source>
</evidence>
<dbReference type="InterPro" id="IPR008590">
    <property type="entry name" value="TMEM_230/134"/>
</dbReference>
<evidence type="ECO:0000256" key="14">
    <source>
        <dbReference type="ARBA" id="ARBA00023136"/>
    </source>
</evidence>
<dbReference type="PANTHER" id="PTHR15664">
    <property type="entry name" value="C20ORF30 PROTEIN"/>
    <property type="match status" value="1"/>
</dbReference>
<dbReference type="GO" id="GO:0005770">
    <property type="term" value="C:late endosome"/>
    <property type="evidence" value="ECO:0007669"/>
    <property type="project" value="UniProtKB-SubCell"/>
</dbReference>
<evidence type="ECO:0000256" key="8">
    <source>
        <dbReference type="ARBA" id="ARBA00007743"/>
    </source>
</evidence>
<evidence type="ECO:0000256" key="9">
    <source>
        <dbReference type="ARBA" id="ARBA00022692"/>
    </source>
</evidence>
<dbReference type="InterPro" id="IPR044234">
    <property type="entry name" value="TMEM230"/>
</dbReference>
<evidence type="ECO:0000256" key="16">
    <source>
        <dbReference type="ARBA" id="ARBA00024003"/>
    </source>
</evidence>
<comment type="caution">
    <text evidence="19">The sequence shown here is derived from an EMBL/GenBank/DDBJ whole genome shotgun (WGS) entry which is preliminary data.</text>
</comment>
<evidence type="ECO:0000256" key="17">
    <source>
        <dbReference type="ARBA" id="ARBA00024088"/>
    </source>
</evidence>
<evidence type="ECO:0000256" key="6">
    <source>
        <dbReference type="ARBA" id="ARBA00004601"/>
    </source>
</evidence>
<evidence type="ECO:0000256" key="11">
    <source>
        <dbReference type="ARBA" id="ARBA00022989"/>
    </source>
</evidence>
<evidence type="ECO:0000256" key="7">
    <source>
        <dbReference type="ARBA" id="ARBA00004603"/>
    </source>
</evidence>
<organism evidence="19 20">
    <name type="scientific">Cryptosporidium meleagridis</name>
    <dbReference type="NCBI Taxonomy" id="93969"/>
    <lineage>
        <taxon>Eukaryota</taxon>
        <taxon>Sar</taxon>
        <taxon>Alveolata</taxon>
        <taxon>Apicomplexa</taxon>
        <taxon>Conoidasida</taxon>
        <taxon>Coccidia</taxon>
        <taxon>Eucoccidiorida</taxon>
        <taxon>Eimeriorina</taxon>
        <taxon>Cryptosporidiidae</taxon>
        <taxon>Cryptosporidium</taxon>
    </lineage>
</organism>
<evidence type="ECO:0000256" key="18">
    <source>
        <dbReference type="SAM" id="Phobius"/>
    </source>
</evidence>
<dbReference type="EMBL" id="JIBK01000024">
    <property type="protein sequence ID" value="POM83833.1"/>
    <property type="molecule type" value="Genomic_DNA"/>
</dbReference>
<dbReference type="Proteomes" id="UP000236928">
    <property type="component" value="Unassembled WGS sequence"/>
</dbReference>
<dbReference type="GO" id="GO:0005794">
    <property type="term" value="C:Golgi apparatus"/>
    <property type="evidence" value="ECO:0007669"/>
    <property type="project" value="UniProtKB-SubCell"/>
</dbReference>
<keyword evidence="9 18" id="KW-0812">Transmembrane</keyword>
<feature type="transmembrane region" description="Helical" evidence="18">
    <location>
        <begin position="51"/>
        <end position="72"/>
    </location>
</feature>
<keyword evidence="14 18" id="KW-0472">Membrane</keyword>
<protein>
    <recommendedName>
        <fullName evidence="17">Transmembrane protein 230</fullName>
    </recommendedName>
</protein>
<keyword evidence="15" id="KW-0968">Cytoplasmic vesicle</keyword>
<sequence length="119" mass="13571">MEINQRKSFDIDKHEEVRKDSRSGPSLSKKKFEFLSPKSFKTKSGLPLKPIFLSFFLFIVGSFFFYIGTVLFLSKKYSDSTPSLLLGILCIIPGSYYSFSILQILRGVSGYSFEQLDIS</sequence>
<name>A0A2P4Z179_9CRYT</name>
<evidence type="ECO:0000256" key="13">
    <source>
        <dbReference type="ARBA" id="ARBA00023034"/>
    </source>
</evidence>
<evidence type="ECO:0000256" key="4">
    <source>
        <dbReference type="ARBA" id="ARBA00004412"/>
    </source>
</evidence>
<gene>
    <name evidence="19" type="ORF">CmeUKMEL1_09370</name>
</gene>
<keyword evidence="13" id="KW-0333">Golgi apparatus</keyword>
<feature type="transmembrane region" description="Helical" evidence="18">
    <location>
        <begin position="84"/>
        <end position="105"/>
    </location>
</feature>
<dbReference type="GO" id="GO:0055037">
    <property type="term" value="C:recycling endosome"/>
    <property type="evidence" value="ECO:0007669"/>
    <property type="project" value="UniProtKB-SubCell"/>
</dbReference>
<evidence type="ECO:0000256" key="12">
    <source>
        <dbReference type="ARBA" id="ARBA00023018"/>
    </source>
</evidence>
<keyword evidence="11 18" id="KW-1133">Transmembrane helix</keyword>
<comment type="function">
    <text evidence="16">Involved in trafficking and recycling of synaptic vesicles.</text>
</comment>
<dbReference type="PANTHER" id="PTHR15664:SF6">
    <property type="entry name" value="TRANSMEMBRANE PROTEIN 230"/>
    <property type="match status" value="1"/>
</dbReference>
<dbReference type="GO" id="GO:0005776">
    <property type="term" value="C:autophagosome"/>
    <property type="evidence" value="ECO:0007669"/>
    <property type="project" value="UniProtKB-SubCell"/>
</dbReference>
<keyword evidence="20" id="KW-1185">Reference proteome</keyword>
<evidence type="ECO:0000256" key="5">
    <source>
        <dbReference type="ARBA" id="ARBA00004419"/>
    </source>
</evidence>
<evidence type="ECO:0000256" key="15">
    <source>
        <dbReference type="ARBA" id="ARBA00023329"/>
    </source>
</evidence>
<keyword evidence="12" id="KW-0770">Synapse</keyword>
<keyword evidence="10" id="KW-0967">Endosome</keyword>
<evidence type="ECO:0000256" key="2">
    <source>
        <dbReference type="ARBA" id="ARBA00004172"/>
    </source>
</evidence>
<dbReference type="AlphaFoldDB" id="A0A2P4Z179"/>
<comment type="subcellular location">
    <subcellularLocation>
        <location evidence="5">Cytoplasmic vesicle</location>
        <location evidence="5">Autophagosome</location>
    </subcellularLocation>
    <subcellularLocation>
        <location evidence="3">Cytoplasmic vesicle</location>
        <location evidence="3">Secretory vesicle</location>
        <location evidence="3">Synaptic vesicle</location>
    </subcellularLocation>
    <subcellularLocation>
        <location evidence="4">Early endosome</location>
    </subcellularLocation>
    <subcellularLocation>
        <location evidence="6">Golgi apparatus</location>
        <location evidence="6">trans-Golgi network</location>
    </subcellularLocation>
    <subcellularLocation>
        <location evidence="7">Late endosome</location>
    </subcellularLocation>
    <subcellularLocation>
        <location evidence="1">Membrane</location>
        <topology evidence="1">Multi-pass membrane protein</topology>
    </subcellularLocation>
    <subcellularLocation>
        <location evidence="2">Recycling endosome</location>
    </subcellularLocation>
</comment>
<evidence type="ECO:0000313" key="20">
    <source>
        <dbReference type="Proteomes" id="UP000236928"/>
    </source>
</evidence>
<dbReference type="GO" id="GO:0016020">
    <property type="term" value="C:membrane"/>
    <property type="evidence" value="ECO:0007669"/>
    <property type="project" value="UniProtKB-SubCell"/>
</dbReference>
<accession>A0A2P4Z179</accession>
<comment type="similarity">
    <text evidence="8">Belongs to the TMEM134/TMEM230 family.</text>
</comment>
<dbReference type="OrthoDB" id="342763at2759"/>
<proteinExistence type="inferred from homology"/>